<dbReference type="SUPFAM" id="SSF53383">
    <property type="entry name" value="PLP-dependent transferases"/>
    <property type="match status" value="1"/>
</dbReference>
<dbReference type="InterPro" id="IPR016454">
    <property type="entry name" value="Cysteine_dSase"/>
</dbReference>
<keyword evidence="9" id="KW-0411">Iron-sulfur</keyword>
<sequence>MNETRQVYLDNNATTRLRPEALEAMMPHMTDQFGNPSSVHHLGRAVRAKISSARDIIAHAIGADPSEIFFTSGGTESNNLAIKGHAWADRKASGSHIITSSIEHPAVLEVCKYLSKNGYELTQVPVDADAIVDPEAVREAIKSNTTLVTIMHANNEVGTIQPVAEITKIAKESGITVHTDAVQTFMKTPVNVDELGIDLLSISAHKVNGPKGVGALYVRSGTKMHPLGHGGHQERGIRAGTENVAGIIGFAKSVEVGLAEMEKDRAHTKKLRDELERRILAEIPHTKLNGHPEKRLPGTVNISFKCIEGEALLINMDMSGMAISTGSACSSGSLDPSHVLMAMDIPHEIIHGSLRFSFGHENTMDDVDYVMSRLPKIITNLRNISPLWDPKELRVVSLEEAQSNAKVGH</sequence>
<comment type="similarity">
    <text evidence="2">Belongs to the class-V pyridoxal-phosphate-dependent aminotransferase family. NifS/IscS subfamily.</text>
</comment>
<evidence type="ECO:0000256" key="2">
    <source>
        <dbReference type="ARBA" id="ARBA00006490"/>
    </source>
</evidence>
<dbReference type="InterPro" id="IPR015422">
    <property type="entry name" value="PyrdxlP-dep_Trfase_small"/>
</dbReference>
<reference evidence="11" key="1">
    <citation type="submission" date="2018-06" db="EMBL/GenBank/DDBJ databases">
        <authorList>
            <person name="Zhirakovskaya E."/>
        </authorList>
    </citation>
    <scope>NUCLEOTIDE SEQUENCE</scope>
</reference>
<dbReference type="NCBIfam" id="NF002806">
    <property type="entry name" value="PRK02948.1"/>
    <property type="match status" value="1"/>
</dbReference>
<dbReference type="Gene3D" id="1.10.260.50">
    <property type="match status" value="1"/>
</dbReference>
<dbReference type="GO" id="GO:0030170">
    <property type="term" value="F:pyridoxal phosphate binding"/>
    <property type="evidence" value="ECO:0007669"/>
    <property type="project" value="InterPro"/>
</dbReference>
<evidence type="ECO:0000256" key="5">
    <source>
        <dbReference type="ARBA" id="ARBA00022679"/>
    </source>
</evidence>
<gene>
    <name evidence="11" type="ORF">MNBD_NITROSPINAE01-1043</name>
</gene>
<dbReference type="Gene3D" id="3.90.1150.10">
    <property type="entry name" value="Aspartate Aminotransferase, domain 1"/>
    <property type="match status" value="1"/>
</dbReference>
<evidence type="ECO:0000256" key="9">
    <source>
        <dbReference type="ARBA" id="ARBA00023014"/>
    </source>
</evidence>
<evidence type="ECO:0000256" key="4">
    <source>
        <dbReference type="ARBA" id="ARBA00012239"/>
    </source>
</evidence>
<proteinExistence type="inferred from homology"/>
<dbReference type="AlphaFoldDB" id="A0A3B1BBP8"/>
<evidence type="ECO:0000259" key="10">
    <source>
        <dbReference type="Pfam" id="PF00266"/>
    </source>
</evidence>
<dbReference type="NCBIfam" id="TIGR03402">
    <property type="entry name" value="FeS_nifS"/>
    <property type="match status" value="1"/>
</dbReference>
<dbReference type="Pfam" id="PF00266">
    <property type="entry name" value="Aminotran_5"/>
    <property type="match status" value="1"/>
</dbReference>
<keyword evidence="7" id="KW-0663">Pyridoxal phosphate</keyword>
<evidence type="ECO:0000256" key="3">
    <source>
        <dbReference type="ARBA" id="ARBA00011738"/>
    </source>
</evidence>
<keyword evidence="5 11" id="KW-0808">Transferase</keyword>
<dbReference type="InterPro" id="IPR015424">
    <property type="entry name" value="PyrdxlP-dep_Trfase"/>
</dbReference>
<protein>
    <recommendedName>
        <fullName evidence="4">cysteine desulfurase</fullName>
        <ecNumber evidence="4">2.8.1.7</ecNumber>
    </recommendedName>
</protein>
<keyword evidence="8" id="KW-0408">Iron</keyword>
<dbReference type="GO" id="GO:0031071">
    <property type="term" value="F:cysteine desulfurase activity"/>
    <property type="evidence" value="ECO:0007669"/>
    <property type="project" value="UniProtKB-EC"/>
</dbReference>
<dbReference type="GO" id="GO:0051536">
    <property type="term" value="F:iron-sulfur cluster binding"/>
    <property type="evidence" value="ECO:0007669"/>
    <property type="project" value="UniProtKB-KW"/>
</dbReference>
<accession>A0A3B1BBP8</accession>
<evidence type="ECO:0000256" key="7">
    <source>
        <dbReference type="ARBA" id="ARBA00022898"/>
    </source>
</evidence>
<name>A0A3B1BBP8_9ZZZZ</name>
<dbReference type="InterPro" id="IPR000192">
    <property type="entry name" value="Aminotrans_V_dom"/>
</dbReference>
<dbReference type="GO" id="GO:0046872">
    <property type="term" value="F:metal ion binding"/>
    <property type="evidence" value="ECO:0007669"/>
    <property type="project" value="UniProtKB-KW"/>
</dbReference>
<evidence type="ECO:0000256" key="6">
    <source>
        <dbReference type="ARBA" id="ARBA00022723"/>
    </source>
</evidence>
<dbReference type="FunFam" id="3.40.640.10:FF:000084">
    <property type="entry name" value="IscS-like cysteine desulfurase"/>
    <property type="match status" value="1"/>
</dbReference>
<dbReference type="GO" id="GO:0006520">
    <property type="term" value="P:amino acid metabolic process"/>
    <property type="evidence" value="ECO:0007669"/>
    <property type="project" value="InterPro"/>
</dbReference>
<evidence type="ECO:0000256" key="1">
    <source>
        <dbReference type="ARBA" id="ARBA00001933"/>
    </source>
</evidence>
<keyword evidence="6" id="KW-0479">Metal-binding</keyword>
<organism evidence="11">
    <name type="scientific">hydrothermal vent metagenome</name>
    <dbReference type="NCBI Taxonomy" id="652676"/>
    <lineage>
        <taxon>unclassified sequences</taxon>
        <taxon>metagenomes</taxon>
        <taxon>ecological metagenomes</taxon>
    </lineage>
</organism>
<dbReference type="InterPro" id="IPR020578">
    <property type="entry name" value="Aminotrans_V_PyrdxlP_BS"/>
</dbReference>
<dbReference type="InterPro" id="IPR015421">
    <property type="entry name" value="PyrdxlP-dep_Trfase_major"/>
</dbReference>
<evidence type="ECO:0000313" key="11">
    <source>
        <dbReference type="EMBL" id="VAX15629.1"/>
    </source>
</evidence>
<dbReference type="PROSITE" id="PS00595">
    <property type="entry name" value="AA_TRANSFER_CLASS_5"/>
    <property type="match status" value="1"/>
</dbReference>
<comment type="cofactor">
    <cofactor evidence="1">
        <name>pyridoxal 5'-phosphate</name>
        <dbReference type="ChEBI" id="CHEBI:597326"/>
    </cofactor>
</comment>
<dbReference type="PANTHER" id="PTHR11601:SF34">
    <property type="entry name" value="CYSTEINE DESULFURASE"/>
    <property type="match status" value="1"/>
</dbReference>
<dbReference type="EC" id="2.8.1.7" evidence="4"/>
<dbReference type="PANTHER" id="PTHR11601">
    <property type="entry name" value="CYSTEINE DESULFURYLASE FAMILY MEMBER"/>
    <property type="match status" value="1"/>
</dbReference>
<dbReference type="PIRSF" id="PIRSF005572">
    <property type="entry name" value="NifS"/>
    <property type="match status" value="1"/>
</dbReference>
<comment type="subunit">
    <text evidence="3">Homodimer.</text>
</comment>
<dbReference type="Gene3D" id="3.40.640.10">
    <property type="entry name" value="Type I PLP-dependent aspartate aminotransferase-like (Major domain)"/>
    <property type="match status" value="1"/>
</dbReference>
<dbReference type="InterPro" id="IPR017772">
    <property type="entry name" value="Cys_deSase_NifS_bac/arc"/>
</dbReference>
<evidence type="ECO:0000256" key="8">
    <source>
        <dbReference type="ARBA" id="ARBA00023004"/>
    </source>
</evidence>
<feature type="domain" description="Aminotransferase class V" evidence="10">
    <location>
        <begin position="7"/>
        <end position="370"/>
    </location>
</feature>
<dbReference type="EMBL" id="UOGC01000017">
    <property type="protein sequence ID" value="VAX15629.1"/>
    <property type="molecule type" value="Genomic_DNA"/>
</dbReference>